<name>U4T3D0_9GAMM</name>
<dbReference type="EMBL" id="AUSW01000025">
    <property type="protein sequence ID" value="ERL55697.1"/>
    <property type="molecule type" value="Genomic_DNA"/>
</dbReference>
<comment type="caution">
    <text evidence="1">The sequence shown here is derived from an EMBL/GenBank/DDBJ whole genome shotgun (WGS) entry which is preliminary data.</text>
</comment>
<reference evidence="1 2" key="1">
    <citation type="journal article" date="2013" name="Genome Announc.">
        <title>Draft Genome Sequence of Psychrobacter aquaticus Strain CMS 56T, Isolated from a Cyanobacterial Mat Sample Collected from Water Bodies in the McMurdo Dry Valley Region of Antarctica.</title>
        <authorList>
            <person name="Reddy G.S."/>
            <person name="Ara S."/>
            <person name="Singh A."/>
            <person name="Kumar Pinnaka A."/>
            <person name="Shivaji S."/>
        </authorList>
    </citation>
    <scope>NUCLEOTIDE SEQUENCE [LARGE SCALE GENOMIC DNA]</scope>
    <source>
        <strain evidence="1 2">CMS 56</strain>
    </source>
</reference>
<sequence length="117" mass="13985">MNFSEALYDLPNVNLTKEQVNELHSELKNLERFFNENYKNDDKFASDFVDKFSSLLEKYGFYLDVQESFLNNLYPVAEFKNLAGNIIIMIRNTSHEDDFCEFTYEQMIEEMQNDSEY</sequence>
<protein>
    <submittedName>
        <fullName evidence="1">Uncharacterized protein</fullName>
    </submittedName>
</protein>
<dbReference type="STRING" id="1354303.M917_1434"/>
<accession>U4T3D0</accession>
<proteinExistence type="predicted"/>
<dbReference type="RefSeq" id="WP_021814078.1">
    <property type="nucleotide sequence ID" value="NZ_AUSW01000025.1"/>
</dbReference>
<dbReference type="Proteomes" id="UP000016761">
    <property type="component" value="Unassembled WGS sequence"/>
</dbReference>
<evidence type="ECO:0000313" key="1">
    <source>
        <dbReference type="EMBL" id="ERL55697.1"/>
    </source>
</evidence>
<organism evidence="1 2">
    <name type="scientific">Psychrobacter aquaticus CMS 56</name>
    <dbReference type="NCBI Taxonomy" id="1354303"/>
    <lineage>
        <taxon>Bacteria</taxon>
        <taxon>Pseudomonadati</taxon>
        <taxon>Pseudomonadota</taxon>
        <taxon>Gammaproteobacteria</taxon>
        <taxon>Moraxellales</taxon>
        <taxon>Moraxellaceae</taxon>
        <taxon>Psychrobacter</taxon>
    </lineage>
</organism>
<gene>
    <name evidence="1" type="ORF">M917_1434</name>
</gene>
<evidence type="ECO:0000313" key="2">
    <source>
        <dbReference type="Proteomes" id="UP000016761"/>
    </source>
</evidence>
<dbReference type="AlphaFoldDB" id="U4T3D0"/>
<keyword evidence="2" id="KW-1185">Reference proteome</keyword>
<dbReference type="PATRIC" id="fig|1354303.4.peg.1416"/>